<accession>A0A1M6SKG8</accession>
<dbReference type="PANTHER" id="PTHR33121:SF71">
    <property type="entry name" value="OXYGEN SENSOR PROTEIN DOSP"/>
    <property type="match status" value="1"/>
</dbReference>
<sequence>MKRFNFFKAVQLLLFLIITGFCLALILFDPQTRNFVAKNEHIRLICSMLWIVLVLSFIFLFVDFQLFSGFQRSIKKLDQAAHADTITGIPNRFSCDSLIEKYIGEPLPPNMGCIMIDLTNIIDINNAYGREAGDDAIRQFSETLHLVSAGLCFVGRNGGNKFITIFENCEKIQLVQFLNRLNEQMTIANRQGTAPVIRYKYGTAYHDGTKNDGIEQITELISLANRRIYAPDSTAH</sequence>
<feature type="transmembrane region" description="Helical" evidence="1">
    <location>
        <begin position="48"/>
        <end position="67"/>
    </location>
</feature>
<dbReference type="InterPro" id="IPR043128">
    <property type="entry name" value="Rev_trsase/Diguanyl_cyclase"/>
</dbReference>
<dbReference type="Proteomes" id="UP000184301">
    <property type="component" value="Unassembled WGS sequence"/>
</dbReference>
<dbReference type="GO" id="GO:0071111">
    <property type="term" value="F:cyclic-guanylate-specific phosphodiesterase activity"/>
    <property type="evidence" value="ECO:0007669"/>
    <property type="project" value="InterPro"/>
</dbReference>
<dbReference type="PANTHER" id="PTHR33121">
    <property type="entry name" value="CYCLIC DI-GMP PHOSPHODIESTERASE PDEF"/>
    <property type="match status" value="1"/>
</dbReference>
<keyword evidence="1" id="KW-0472">Membrane</keyword>
<name>A0A1M6SKG8_9FIRM</name>
<keyword evidence="1" id="KW-0812">Transmembrane</keyword>
<proteinExistence type="predicted"/>
<dbReference type="RefSeq" id="WP_073111858.1">
    <property type="nucleotide sequence ID" value="NZ_FQZY01000050.1"/>
</dbReference>
<feature type="domain" description="GGDEF" evidence="2">
    <location>
        <begin position="109"/>
        <end position="236"/>
    </location>
</feature>
<gene>
    <name evidence="3" type="ORF">SAMN02745243_02972</name>
</gene>
<organism evidence="3 4">
    <name type="scientific">Hespellia stercorisuis DSM 15480</name>
    <dbReference type="NCBI Taxonomy" id="1121950"/>
    <lineage>
        <taxon>Bacteria</taxon>
        <taxon>Bacillati</taxon>
        <taxon>Bacillota</taxon>
        <taxon>Clostridia</taxon>
        <taxon>Lachnospirales</taxon>
        <taxon>Lachnospiraceae</taxon>
        <taxon>Hespellia</taxon>
    </lineage>
</organism>
<dbReference type="Gene3D" id="3.30.70.270">
    <property type="match status" value="1"/>
</dbReference>
<dbReference type="AlphaFoldDB" id="A0A1M6SKG8"/>
<keyword evidence="4" id="KW-1185">Reference proteome</keyword>
<evidence type="ECO:0000256" key="1">
    <source>
        <dbReference type="SAM" id="Phobius"/>
    </source>
</evidence>
<dbReference type="InterPro" id="IPR029787">
    <property type="entry name" value="Nucleotide_cyclase"/>
</dbReference>
<dbReference type="PROSITE" id="PS50887">
    <property type="entry name" value="GGDEF"/>
    <property type="match status" value="1"/>
</dbReference>
<feature type="transmembrane region" description="Helical" evidence="1">
    <location>
        <begin position="12"/>
        <end position="28"/>
    </location>
</feature>
<dbReference type="SUPFAM" id="SSF55073">
    <property type="entry name" value="Nucleotide cyclase"/>
    <property type="match status" value="1"/>
</dbReference>
<reference evidence="3 4" key="1">
    <citation type="submission" date="2016-11" db="EMBL/GenBank/DDBJ databases">
        <authorList>
            <person name="Jaros S."/>
            <person name="Januszkiewicz K."/>
            <person name="Wedrychowicz H."/>
        </authorList>
    </citation>
    <scope>NUCLEOTIDE SEQUENCE [LARGE SCALE GENOMIC DNA]</scope>
    <source>
        <strain evidence="3 4">DSM 15480</strain>
    </source>
</reference>
<evidence type="ECO:0000313" key="4">
    <source>
        <dbReference type="Proteomes" id="UP000184301"/>
    </source>
</evidence>
<dbReference type="Pfam" id="PF00990">
    <property type="entry name" value="GGDEF"/>
    <property type="match status" value="1"/>
</dbReference>
<dbReference type="EMBL" id="FQZY01000050">
    <property type="protein sequence ID" value="SHK45274.1"/>
    <property type="molecule type" value="Genomic_DNA"/>
</dbReference>
<dbReference type="OrthoDB" id="2050479at2"/>
<evidence type="ECO:0000313" key="3">
    <source>
        <dbReference type="EMBL" id="SHK45274.1"/>
    </source>
</evidence>
<keyword evidence="1" id="KW-1133">Transmembrane helix</keyword>
<dbReference type="InterPro" id="IPR000160">
    <property type="entry name" value="GGDEF_dom"/>
</dbReference>
<dbReference type="STRING" id="1121950.SAMN02745243_02972"/>
<dbReference type="InterPro" id="IPR050706">
    <property type="entry name" value="Cyclic-di-GMP_PDE-like"/>
</dbReference>
<evidence type="ECO:0000259" key="2">
    <source>
        <dbReference type="PROSITE" id="PS50887"/>
    </source>
</evidence>
<dbReference type="SMART" id="SM00267">
    <property type="entry name" value="GGDEF"/>
    <property type="match status" value="1"/>
</dbReference>
<protein>
    <submittedName>
        <fullName evidence="3">Diguanylate cyclase (GGDEF) domain-containing protein</fullName>
    </submittedName>
</protein>
<dbReference type="NCBIfam" id="TIGR00254">
    <property type="entry name" value="GGDEF"/>
    <property type="match status" value="1"/>
</dbReference>